<reference evidence="2" key="1">
    <citation type="submission" date="2020-05" db="EMBL/GenBank/DDBJ databases">
        <authorList>
            <person name="Chiriac C."/>
            <person name="Salcher M."/>
            <person name="Ghai R."/>
            <person name="Kavagutti S V."/>
        </authorList>
    </citation>
    <scope>NUCLEOTIDE SEQUENCE</scope>
</reference>
<evidence type="ECO:0000259" key="1">
    <source>
        <dbReference type="Pfam" id="PF01979"/>
    </source>
</evidence>
<dbReference type="SUPFAM" id="SSF51338">
    <property type="entry name" value="Composite domain of metallo-dependent hydrolases"/>
    <property type="match status" value="1"/>
</dbReference>
<dbReference type="InterPro" id="IPR051781">
    <property type="entry name" value="Metallo-dep_Hydrolase"/>
</dbReference>
<dbReference type="Pfam" id="PF01979">
    <property type="entry name" value="Amidohydro_1"/>
    <property type="match status" value="1"/>
</dbReference>
<dbReference type="PANTHER" id="PTHR43135:SF3">
    <property type="entry name" value="ALPHA-D-RIBOSE 1-METHYLPHOSPHONATE 5-TRIPHOSPHATE DIPHOSPHATASE"/>
    <property type="match status" value="1"/>
</dbReference>
<dbReference type="GO" id="GO:0016810">
    <property type="term" value="F:hydrolase activity, acting on carbon-nitrogen (but not peptide) bonds"/>
    <property type="evidence" value="ECO:0007669"/>
    <property type="project" value="InterPro"/>
</dbReference>
<dbReference type="AlphaFoldDB" id="A0A6J6CPY7"/>
<sequence>MTTSTTSGATPLLIAGGTLIDGSGTAPQTSTDVLVDGDEIVAVGSAATEVARSRPGTVTIDATGCTVMPGLIDAHCHSTFDDVQSNDELFFHRPPVLAALVTAFNLPKLLRAGVTSFFDPDTVHGIGPQVRDALNAGMFDGPRMATGVQALLTSVGGTAGRLIPDEGSVGYAAVVNTVEEMVVTTRRQIKYGADWIKIHATGSIPTHQGELQVWTLDEMKAVCDTAHALGVPVTAHCRSASSTRDAALAGVDLILHASFIDDEALAAVLDAGSAVCPTFTFLANLADYGDAVGATRGMTGIFRGEIEATAATLRTAYDEGVKLLCGSESGFTLTPYGHWHARELEVFVDALGLSPLEAITCATRNNAFAMRMEGELGVVAPGYRADVIVVDGDPLADIRILQDKSRLKAVVSRGRSVELSGPWPERRPVAGEKVGNWAAELLTYDRAMTVAGR</sequence>
<dbReference type="CDD" id="cd01299">
    <property type="entry name" value="Met_dep_hydrolase_A"/>
    <property type="match status" value="1"/>
</dbReference>
<dbReference type="InterPro" id="IPR057744">
    <property type="entry name" value="OTAase-like"/>
</dbReference>
<feature type="domain" description="Amidohydrolase-related" evidence="1">
    <location>
        <begin position="66"/>
        <end position="417"/>
    </location>
</feature>
<dbReference type="Gene3D" id="2.30.40.10">
    <property type="entry name" value="Urease, subunit C, domain 1"/>
    <property type="match status" value="1"/>
</dbReference>
<accession>A0A6J6CPY7</accession>
<organism evidence="2">
    <name type="scientific">freshwater metagenome</name>
    <dbReference type="NCBI Taxonomy" id="449393"/>
    <lineage>
        <taxon>unclassified sequences</taxon>
        <taxon>metagenomes</taxon>
        <taxon>ecological metagenomes</taxon>
    </lineage>
</organism>
<dbReference type="InterPro" id="IPR011059">
    <property type="entry name" value="Metal-dep_hydrolase_composite"/>
</dbReference>
<evidence type="ECO:0000313" key="2">
    <source>
        <dbReference type="EMBL" id="CAB4553357.1"/>
    </source>
</evidence>
<name>A0A6J6CPY7_9ZZZZ</name>
<dbReference type="InterPro" id="IPR006680">
    <property type="entry name" value="Amidohydro-rel"/>
</dbReference>
<dbReference type="Gene3D" id="3.20.20.140">
    <property type="entry name" value="Metal-dependent hydrolases"/>
    <property type="match status" value="1"/>
</dbReference>
<proteinExistence type="predicted"/>
<protein>
    <submittedName>
        <fullName evidence="2">Unannotated protein</fullName>
    </submittedName>
</protein>
<dbReference type="InterPro" id="IPR032466">
    <property type="entry name" value="Metal_Hydrolase"/>
</dbReference>
<gene>
    <name evidence="2" type="ORF">UFOPK1493_01235</name>
</gene>
<dbReference type="SUPFAM" id="SSF51556">
    <property type="entry name" value="Metallo-dependent hydrolases"/>
    <property type="match status" value="1"/>
</dbReference>
<dbReference type="PANTHER" id="PTHR43135">
    <property type="entry name" value="ALPHA-D-RIBOSE 1-METHYLPHOSPHONATE 5-TRIPHOSPHATE DIPHOSPHATASE"/>
    <property type="match status" value="1"/>
</dbReference>
<dbReference type="EMBL" id="CAEZSR010000034">
    <property type="protein sequence ID" value="CAB4553357.1"/>
    <property type="molecule type" value="Genomic_DNA"/>
</dbReference>